<dbReference type="GeneID" id="20005552"/>
<reference evidence="10" key="1">
    <citation type="journal article" date="2015" name="Genome Biol. Evol.">
        <title>Extreme features of the Galdieria sulphuraria organellar genomes: a consequence of polyextremophily?</title>
        <authorList>
            <person name="Jain K."/>
            <person name="Krause K."/>
            <person name="Grewe F."/>
            <person name="Nelson G.F."/>
            <person name="Weber A.P."/>
            <person name="Christensen A.C."/>
            <person name="Mower J.P."/>
        </authorList>
    </citation>
    <scope>NUCLEOTIDE SEQUENCE</scope>
    <source>
        <strain evidence="10">074W</strain>
    </source>
</reference>
<protein>
    <recommendedName>
        <fullName evidence="8">Large ribosomal subunit protein uL18c</fullName>
    </recommendedName>
    <alternativeName>
        <fullName evidence="9">50S ribosomal protein L18, chloroplastic</fullName>
    </alternativeName>
</protein>
<dbReference type="PANTHER" id="PTHR12899">
    <property type="entry name" value="39S RIBOSOMAL PROTEIN L18, MITOCHONDRIAL"/>
    <property type="match status" value="1"/>
</dbReference>
<dbReference type="HAMAP" id="MF_01337_B">
    <property type="entry name" value="Ribosomal_uL18_B"/>
    <property type="match status" value="1"/>
</dbReference>
<evidence type="ECO:0000256" key="9">
    <source>
        <dbReference type="ARBA" id="ARBA00035346"/>
    </source>
</evidence>
<dbReference type="AlphaFoldDB" id="A0A075W3F7"/>
<dbReference type="SUPFAM" id="SSF53137">
    <property type="entry name" value="Translational machinery components"/>
    <property type="match status" value="1"/>
</dbReference>
<organism evidence="10">
    <name type="scientific">Galdieria sulphuraria</name>
    <name type="common">Red alga</name>
    <dbReference type="NCBI Taxonomy" id="130081"/>
    <lineage>
        <taxon>Eukaryota</taxon>
        <taxon>Rhodophyta</taxon>
        <taxon>Bangiophyceae</taxon>
        <taxon>Galdieriales</taxon>
        <taxon>Galdieriaceae</taxon>
        <taxon>Galdieria</taxon>
    </lineage>
</organism>
<proteinExistence type="inferred from homology"/>
<dbReference type="RefSeq" id="YP_009051061.1">
    <property type="nucleotide sequence ID" value="NC_024665.1"/>
</dbReference>
<comment type="similarity">
    <text evidence="2">Belongs to the universal ribosomal protein uL18 family.</text>
</comment>
<dbReference type="Gene3D" id="3.30.420.100">
    <property type="match status" value="1"/>
</dbReference>
<geneLocation type="plastid" evidence="10"/>
<dbReference type="Pfam" id="PF00861">
    <property type="entry name" value="Ribosomal_L18p"/>
    <property type="match status" value="1"/>
</dbReference>
<dbReference type="InterPro" id="IPR057268">
    <property type="entry name" value="Ribosomal_L18"/>
</dbReference>
<dbReference type="CDD" id="cd00432">
    <property type="entry name" value="Ribosomal_L18_L5e"/>
    <property type="match status" value="1"/>
</dbReference>
<keyword evidence="5" id="KW-0694">RNA-binding</keyword>
<keyword evidence="6 10" id="KW-0689">Ribosomal protein</keyword>
<dbReference type="KEGG" id="gsl:JL72_p149"/>
<dbReference type="GO" id="GO:1990904">
    <property type="term" value="C:ribonucleoprotein complex"/>
    <property type="evidence" value="ECO:0007669"/>
    <property type="project" value="UniProtKB-KW"/>
</dbReference>
<evidence type="ECO:0000313" key="10">
    <source>
        <dbReference type="EMBL" id="AIG92505.1"/>
    </source>
</evidence>
<keyword evidence="10" id="KW-0934">Plastid</keyword>
<evidence type="ECO:0000256" key="2">
    <source>
        <dbReference type="ARBA" id="ARBA00007116"/>
    </source>
</evidence>
<evidence type="ECO:0000256" key="7">
    <source>
        <dbReference type="ARBA" id="ARBA00023274"/>
    </source>
</evidence>
<dbReference type="InterPro" id="IPR004389">
    <property type="entry name" value="Ribosomal_uL18_bac-type"/>
</dbReference>
<dbReference type="EMBL" id="KJ700459">
    <property type="protein sequence ID" value="AIG92505.1"/>
    <property type="molecule type" value="Genomic_DNA"/>
</dbReference>
<evidence type="ECO:0000256" key="6">
    <source>
        <dbReference type="ARBA" id="ARBA00022980"/>
    </source>
</evidence>
<evidence type="ECO:0000256" key="1">
    <source>
        <dbReference type="ARBA" id="ARBA00003898"/>
    </source>
</evidence>
<dbReference type="GO" id="GO:0003735">
    <property type="term" value="F:structural constituent of ribosome"/>
    <property type="evidence" value="ECO:0007669"/>
    <property type="project" value="InterPro"/>
</dbReference>
<comment type="function">
    <text evidence="1">Binds 5S rRNA, forms part of the central protuberance of the 50S subunit.</text>
</comment>
<comment type="subunit">
    <text evidence="3">Part of the 50S ribosomal subunit; contacts the 5S rRNA.</text>
</comment>
<dbReference type="GO" id="GO:0005840">
    <property type="term" value="C:ribosome"/>
    <property type="evidence" value="ECO:0007669"/>
    <property type="project" value="UniProtKB-KW"/>
</dbReference>
<dbReference type="FunFam" id="3.30.420.100:FF:000001">
    <property type="entry name" value="50S ribosomal protein L18"/>
    <property type="match status" value="1"/>
</dbReference>
<evidence type="ECO:0000256" key="4">
    <source>
        <dbReference type="ARBA" id="ARBA00022730"/>
    </source>
</evidence>
<dbReference type="GO" id="GO:0006412">
    <property type="term" value="P:translation"/>
    <property type="evidence" value="ECO:0007669"/>
    <property type="project" value="InterPro"/>
</dbReference>
<name>A0A075W3F7_GALSU</name>
<dbReference type="InterPro" id="IPR005484">
    <property type="entry name" value="Ribosomal_uL18_bac/plant/anim"/>
</dbReference>
<keyword evidence="4" id="KW-0699">rRNA-binding</keyword>
<sequence>MKFLQKNQIQKKHKSIRKKIKGNSDRPRLYVFRSNQHIYAQIINDENNSIITSSSTLDPMVRNQNFSCSTCKAAEIVGKVLADKCKTKNINKVVFDRGGRPYHGRIKALADSARENGLIF</sequence>
<keyword evidence="7" id="KW-0687">Ribonucleoprotein</keyword>
<dbReference type="PANTHER" id="PTHR12899:SF3">
    <property type="entry name" value="LARGE RIBOSOMAL SUBUNIT PROTEIN UL18M"/>
    <property type="match status" value="1"/>
</dbReference>
<dbReference type="GO" id="GO:0005737">
    <property type="term" value="C:cytoplasm"/>
    <property type="evidence" value="ECO:0007669"/>
    <property type="project" value="UniProtKB-ARBA"/>
</dbReference>
<evidence type="ECO:0000256" key="5">
    <source>
        <dbReference type="ARBA" id="ARBA00022884"/>
    </source>
</evidence>
<gene>
    <name evidence="10" type="primary">rpl18</name>
</gene>
<dbReference type="GO" id="GO:0008097">
    <property type="term" value="F:5S rRNA binding"/>
    <property type="evidence" value="ECO:0007669"/>
    <property type="project" value="TreeGrafter"/>
</dbReference>
<evidence type="ECO:0000256" key="8">
    <source>
        <dbReference type="ARBA" id="ARBA00035303"/>
    </source>
</evidence>
<dbReference type="NCBIfam" id="TIGR00060">
    <property type="entry name" value="L18_bact"/>
    <property type="match status" value="1"/>
</dbReference>
<accession>A0A075W3F7</accession>
<evidence type="ECO:0000256" key="3">
    <source>
        <dbReference type="ARBA" id="ARBA00011505"/>
    </source>
</evidence>